<dbReference type="KEGG" id="vta:A3234"/>
<feature type="transmembrane region" description="Helical" evidence="6">
    <location>
        <begin position="238"/>
        <end position="262"/>
    </location>
</feature>
<dbReference type="Proteomes" id="UP000235828">
    <property type="component" value="Chromosome A"/>
</dbReference>
<evidence type="ECO:0000256" key="3">
    <source>
        <dbReference type="ARBA" id="ARBA00022692"/>
    </source>
</evidence>
<feature type="transmembrane region" description="Helical" evidence="6">
    <location>
        <begin position="294"/>
        <end position="315"/>
    </location>
</feature>
<feature type="transmembrane region" description="Helical" evidence="6">
    <location>
        <begin position="271"/>
        <end position="288"/>
    </location>
</feature>
<dbReference type="Gene3D" id="1.20.1250.20">
    <property type="entry name" value="MFS general substrate transporter like domains"/>
    <property type="match status" value="1"/>
</dbReference>
<proteinExistence type="predicted"/>
<feature type="transmembrane region" description="Helical" evidence="6">
    <location>
        <begin position="79"/>
        <end position="97"/>
    </location>
</feature>
<feature type="transmembrane region" description="Helical" evidence="6">
    <location>
        <begin position="327"/>
        <end position="348"/>
    </location>
</feature>
<accession>A0A2N8ZH18</accession>
<evidence type="ECO:0000256" key="6">
    <source>
        <dbReference type="SAM" id="Phobius"/>
    </source>
</evidence>
<keyword evidence="3 6" id="KW-0812">Transmembrane</keyword>
<comment type="subcellular location">
    <subcellularLocation>
        <location evidence="1">Cell membrane</location>
        <topology evidence="1">Multi-pass membrane protein</topology>
    </subcellularLocation>
</comment>
<evidence type="ECO:0000256" key="1">
    <source>
        <dbReference type="ARBA" id="ARBA00004651"/>
    </source>
</evidence>
<dbReference type="EMBL" id="LT960611">
    <property type="protein sequence ID" value="SON51200.1"/>
    <property type="molecule type" value="Genomic_DNA"/>
</dbReference>
<dbReference type="SUPFAM" id="SSF103473">
    <property type="entry name" value="MFS general substrate transporter"/>
    <property type="match status" value="1"/>
</dbReference>
<reference evidence="7 8" key="1">
    <citation type="submission" date="2017-10" db="EMBL/GenBank/DDBJ databases">
        <authorList>
            <person name="Banno H."/>
            <person name="Chua N.-H."/>
        </authorList>
    </citation>
    <scope>NUCLEOTIDE SEQUENCE [LARGE SCALE GENOMIC DNA]</scope>
    <source>
        <strain evidence="7">Vibrio tapetis CECT4600</strain>
    </source>
</reference>
<dbReference type="InterPro" id="IPR050189">
    <property type="entry name" value="MFS_Efflux_Transporters"/>
</dbReference>
<organism evidence="7 8">
    <name type="scientific">Vibrio tapetis subsp. tapetis</name>
    <dbReference type="NCBI Taxonomy" id="1671868"/>
    <lineage>
        <taxon>Bacteria</taxon>
        <taxon>Pseudomonadati</taxon>
        <taxon>Pseudomonadota</taxon>
        <taxon>Gammaproteobacteria</taxon>
        <taxon>Vibrionales</taxon>
        <taxon>Vibrionaceae</taxon>
        <taxon>Vibrio</taxon>
    </lineage>
</organism>
<evidence type="ECO:0008006" key="9">
    <source>
        <dbReference type="Google" id="ProtNLM"/>
    </source>
</evidence>
<dbReference type="RefSeq" id="WP_172443128.1">
    <property type="nucleotide sequence ID" value="NZ_LT960611.1"/>
</dbReference>
<keyword evidence="8" id="KW-1185">Reference proteome</keyword>
<dbReference type="InterPro" id="IPR011701">
    <property type="entry name" value="MFS"/>
</dbReference>
<dbReference type="InterPro" id="IPR036259">
    <property type="entry name" value="MFS_trans_sf"/>
</dbReference>
<evidence type="ECO:0000313" key="8">
    <source>
        <dbReference type="Proteomes" id="UP000235828"/>
    </source>
</evidence>
<evidence type="ECO:0000313" key="7">
    <source>
        <dbReference type="EMBL" id="SON51200.1"/>
    </source>
</evidence>
<evidence type="ECO:0000256" key="5">
    <source>
        <dbReference type="ARBA" id="ARBA00023136"/>
    </source>
</evidence>
<dbReference type="GO" id="GO:0005886">
    <property type="term" value="C:plasma membrane"/>
    <property type="evidence" value="ECO:0007669"/>
    <property type="project" value="UniProtKB-SubCell"/>
</dbReference>
<protein>
    <recommendedName>
        <fullName evidence="9">MFS transporter</fullName>
    </recommendedName>
</protein>
<feature type="transmembrane region" description="Helical" evidence="6">
    <location>
        <begin position="354"/>
        <end position="374"/>
    </location>
</feature>
<dbReference type="AlphaFoldDB" id="A0A2N8ZH18"/>
<dbReference type="PANTHER" id="PTHR43124">
    <property type="entry name" value="PURINE EFFLUX PUMP PBUE"/>
    <property type="match status" value="1"/>
</dbReference>
<evidence type="ECO:0000256" key="2">
    <source>
        <dbReference type="ARBA" id="ARBA00022475"/>
    </source>
</evidence>
<gene>
    <name evidence="7" type="ORF">VTAP4600_A3234</name>
</gene>
<feature type="transmembrane region" description="Helical" evidence="6">
    <location>
        <begin position="103"/>
        <end position="124"/>
    </location>
</feature>
<feature type="transmembrane region" description="Helical" evidence="6">
    <location>
        <begin position="47"/>
        <end position="67"/>
    </location>
</feature>
<dbReference type="Pfam" id="PF07690">
    <property type="entry name" value="MFS_1"/>
    <property type="match status" value="1"/>
</dbReference>
<feature type="transmembrane region" description="Helical" evidence="6">
    <location>
        <begin position="136"/>
        <end position="155"/>
    </location>
</feature>
<dbReference type="PANTHER" id="PTHR43124:SF10">
    <property type="entry name" value="PURINE EFFLUX PUMP PBUE"/>
    <property type="match status" value="1"/>
</dbReference>
<keyword evidence="4 6" id="KW-1133">Transmembrane helix</keyword>
<dbReference type="GO" id="GO:0022857">
    <property type="term" value="F:transmembrane transporter activity"/>
    <property type="evidence" value="ECO:0007669"/>
    <property type="project" value="InterPro"/>
</dbReference>
<feature type="transmembrane region" description="Helical" evidence="6">
    <location>
        <begin position="161"/>
        <end position="181"/>
    </location>
</feature>
<keyword evidence="5 6" id="KW-0472">Membrane</keyword>
<keyword evidence="2" id="KW-1003">Cell membrane</keyword>
<evidence type="ECO:0000256" key="4">
    <source>
        <dbReference type="ARBA" id="ARBA00022989"/>
    </source>
</evidence>
<sequence>MSIQYKLSKAAIVAACILSAAGALVFNAFPLFLGNIATQYQFGDEELGLLGAAYLGAFALAALFAPLWMPRVAWKPAALFGYVFILVGSYLLSHAPADQVHMIMATIGLGSGIIFTISLGVLAAAKNPDTAYGWKLVTEMVAAGSLMFIMTSLIINEFGYQGFVVGIVVLYGLSALSIFALPKNFMATSIEAKVSGKKSKFNTSAALASIALFFQAGTFSGLWGFMERIGEIHGVDKQLIGTVLAASIAAGILGALCCVVLGQKLGHRKPIAAGLFITLATLALLEWNTGTITFIVAACLINALLQFLVATLMVLVTDKDLTGKYTVMMAFTLAMGGAIGPGVLGTIIEEFGFSMGYLWAAFFTLATMMLVLMATKEENKATDVNLQSVNG</sequence>
<name>A0A2N8ZH18_9VIBR</name>
<feature type="transmembrane region" description="Helical" evidence="6">
    <location>
        <begin position="201"/>
        <end position="226"/>
    </location>
</feature>